<dbReference type="InterPro" id="IPR023772">
    <property type="entry name" value="DNA-bd_HTH_TetR-type_CS"/>
</dbReference>
<evidence type="ECO:0000256" key="2">
    <source>
        <dbReference type="PROSITE-ProRule" id="PRU00335"/>
    </source>
</evidence>
<dbReference type="KEGG" id="cmah:C1I91_11670"/>
<dbReference type="InterPro" id="IPR001647">
    <property type="entry name" value="HTH_TetR"/>
</dbReference>
<evidence type="ECO:0000259" key="3">
    <source>
        <dbReference type="PROSITE" id="PS50977"/>
    </source>
</evidence>
<dbReference type="SUPFAM" id="SSF46689">
    <property type="entry name" value="Homeodomain-like"/>
    <property type="match status" value="1"/>
</dbReference>
<dbReference type="PANTHER" id="PTHR43479">
    <property type="entry name" value="ACREF/ENVCD OPERON REPRESSOR-RELATED"/>
    <property type="match status" value="1"/>
</dbReference>
<dbReference type="Proteomes" id="UP000286268">
    <property type="component" value="Chromosome"/>
</dbReference>
<keyword evidence="1 2" id="KW-0238">DNA-binding</keyword>
<evidence type="ECO:0000256" key="1">
    <source>
        <dbReference type="ARBA" id="ARBA00023125"/>
    </source>
</evidence>
<dbReference type="Gene3D" id="1.10.357.10">
    <property type="entry name" value="Tetracycline Repressor, domain 2"/>
    <property type="match status" value="1"/>
</dbReference>
<accession>A0A410DT01</accession>
<sequence length="219" mass="25310">MIKLFIYFTQNNKVVLNLPRGFNDTQKELIRAQLIDKGKVLFTNLGLKKTSIEDLTKAVGIAQGSFYNFFSSKEELYFEILELEEALIKSSLIEGSNCLKGTPQEILKAFLTSLFELVENNVFMKRMHMENEMEILIRKLPSEKFINHKKNDFIDFLPLIEKWIKDGIIVDKSPEIISGLIRSVLTISFHKNQLGVETYNQSIKLLIDMLSESLTRKEL</sequence>
<dbReference type="GO" id="GO:0003677">
    <property type="term" value="F:DNA binding"/>
    <property type="evidence" value="ECO:0007669"/>
    <property type="project" value="UniProtKB-UniRule"/>
</dbReference>
<dbReference type="InterPro" id="IPR050624">
    <property type="entry name" value="HTH-type_Tx_Regulator"/>
</dbReference>
<evidence type="ECO:0000313" key="5">
    <source>
        <dbReference type="Proteomes" id="UP000286268"/>
    </source>
</evidence>
<dbReference type="PRINTS" id="PR00455">
    <property type="entry name" value="HTHTETR"/>
</dbReference>
<dbReference type="InterPro" id="IPR009057">
    <property type="entry name" value="Homeodomain-like_sf"/>
</dbReference>
<feature type="domain" description="HTH tetR-type" evidence="3">
    <location>
        <begin position="28"/>
        <end position="88"/>
    </location>
</feature>
<dbReference type="OrthoDB" id="9812484at2"/>
<keyword evidence="5" id="KW-1185">Reference proteome</keyword>
<dbReference type="AlphaFoldDB" id="A0A410DT01"/>
<gene>
    <name evidence="4" type="ORF">C1I91_11670</name>
</gene>
<organism evidence="4 5">
    <name type="scientific">Clostridium manihotivorum</name>
    <dbReference type="NCBI Taxonomy" id="2320868"/>
    <lineage>
        <taxon>Bacteria</taxon>
        <taxon>Bacillati</taxon>
        <taxon>Bacillota</taxon>
        <taxon>Clostridia</taxon>
        <taxon>Eubacteriales</taxon>
        <taxon>Clostridiaceae</taxon>
        <taxon>Clostridium</taxon>
    </lineage>
</organism>
<dbReference type="PANTHER" id="PTHR43479:SF11">
    <property type="entry name" value="ACREF_ENVCD OPERON REPRESSOR-RELATED"/>
    <property type="match status" value="1"/>
</dbReference>
<evidence type="ECO:0000313" key="4">
    <source>
        <dbReference type="EMBL" id="QAA32244.1"/>
    </source>
</evidence>
<dbReference type="EMBL" id="CP025746">
    <property type="protein sequence ID" value="QAA32244.1"/>
    <property type="molecule type" value="Genomic_DNA"/>
</dbReference>
<dbReference type="Pfam" id="PF00440">
    <property type="entry name" value="TetR_N"/>
    <property type="match status" value="1"/>
</dbReference>
<dbReference type="PROSITE" id="PS50977">
    <property type="entry name" value="HTH_TETR_2"/>
    <property type="match status" value="1"/>
</dbReference>
<protein>
    <submittedName>
        <fullName evidence="4">TetR/AcrR family transcriptional regulator</fullName>
    </submittedName>
</protein>
<dbReference type="PROSITE" id="PS01081">
    <property type="entry name" value="HTH_TETR_1"/>
    <property type="match status" value="1"/>
</dbReference>
<reference evidence="4 5" key="1">
    <citation type="submission" date="2018-01" db="EMBL/GenBank/DDBJ databases">
        <title>Genome Sequencing and Assembly of Anaerobacter polyendosporus strain CT4.</title>
        <authorList>
            <person name="Tachaapaikoon C."/>
            <person name="Sutheeworapong S."/>
            <person name="Jenjaroenpun P."/>
            <person name="Wongsurawat T."/>
            <person name="Nookeaw I."/>
            <person name="Cheawchanlertfa P."/>
            <person name="Kosugi A."/>
            <person name="Cheevadhanarak S."/>
            <person name="Ratanakhanokchai K."/>
        </authorList>
    </citation>
    <scope>NUCLEOTIDE SEQUENCE [LARGE SCALE GENOMIC DNA]</scope>
    <source>
        <strain evidence="4 5">CT4</strain>
    </source>
</reference>
<name>A0A410DT01_9CLOT</name>
<proteinExistence type="predicted"/>
<feature type="DNA-binding region" description="H-T-H motif" evidence="2">
    <location>
        <begin position="51"/>
        <end position="70"/>
    </location>
</feature>